<keyword evidence="6" id="KW-1185">Reference proteome</keyword>
<dbReference type="InterPro" id="IPR050620">
    <property type="entry name" value="Thioredoxin_H-type-like"/>
</dbReference>
<keyword evidence="2" id="KW-1015">Disulfide bond</keyword>
<dbReference type="PANTHER" id="PTHR10438:SF405">
    <property type="entry name" value="THIOREDOXIN DOMAIN-CONTAINING PROTEIN"/>
    <property type="match status" value="1"/>
</dbReference>
<reference evidence="5 6" key="1">
    <citation type="submission" date="2019-06" db="EMBL/GenBank/DDBJ databases">
        <title>A chromosomal-level reference genome of Carpinus fangiana (Coryloideae, Betulaceae).</title>
        <authorList>
            <person name="Yang X."/>
            <person name="Wang Z."/>
            <person name="Zhang L."/>
            <person name="Hao G."/>
            <person name="Liu J."/>
            <person name="Yang Y."/>
        </authorList>
    </citation>
    <scope>NUCLEOTIDE SEQUENCE [LARGE SCALE GENOMIC DNA]</scope>
    <source>
        <strain evidence="5">Cfa_2016G</strain>
        <tissue evidence="5">Leaf</tissue>
    </source>
</reference>
<evidence type="ECO:0000256" key="2">
    <source>
        <dbReference type="ARBA" id="ARBA00023157"/>
    </source>
</evidence>
<evidence type="ECO:0000259" key="4">
    <source>
        <dbReference type="PROSITE" id="PS51352"/>
    </source>
</evidence>
<evidence type="ECO:0000256" key="3">
    <source>
        <dbReference type="ARBA" id="ARBA00023284"/>
    </source>
</evidence>
<accession>A0A5N6QC11</accession>
<evidence type="ECO:0000313" key="6">
    <source>
        <dbReference type="Proteomes" id="UP000327013"/>
    </source>
</evidence>
<keyword evidence="1" id="KW-0813">Transport</keyword>
<keyword evidence="3" id="KW-0676">Redox-active center</keyword>
<dbReference type="PANTHER" id="PTHR10438">
    <property type="entry name" value="THIOREDOXIN"/>
    <property type="match status" value="1"/>
</dbReference>
<dbReference type="Pfam" id="PF00085">
    <property type="entry name" value="Thioredoxin"/>
    <property type="match status" value="1"/>
</dbReference>
<name>A0A5N6QC11_9ROSI</name>
<protein>
    <recommendedName>
        <fullName evidence="4">Thioredoxin domain-containing protein</fullName>
    </recommendedName>
</protein>
<dbReference type="Gene3D" id="3.40.30.10">
    <property type="entry name" value="Glutaredoxin"/>
    <property type="match status" value="1"/>
</dbReference>
<keyword evidence="1" id="KW-0249">Electron transport</keyword>
<evidence type="ECO:0000256" key="1">
    <source>
        <dbReference type="ARBA" id="ARBA00022982"/>
    </source>
</evidence>
<dbReference type="Proteomes" id="UP000327013">
    <property type="component" value="Chromosome 1"/>
</dbReference>
<dbReference type="SUPFAM" id="SSF52833">
    <property type="entry name" value="Thioredoxin-like"/>
    <property type="match status" value="1"/>
</dbReference>
<dbReference type="CDD" id="cd02947">
    <property type="entry name" value="TRX_family"/>
    <property type="match status" value="1"/>
</dbReference>
<dbReference type="EMBL" id="CM017321">
    <property type="protein sequence ID" value="KAE7995904.1"/>
    <property type="molecule type" value="Genomic_DNA"/>
</dbReference>
<feature type="domain" description="Thioredoxin" evidence="4">
    <location>
        <begin position="77"/>
        <end position="203"/>
    </location>
</feature>
<organism evidence="5 6">
    <name type="scientific">Carpinus fangiana</name>
    <dbReference type="NCBI Taxonomy" id="176857"/>
    <lineage>
        <taxon>Eukaryota</taxon>
        <taxon>Viridiplantae</taxon>
        <taxon>Streptophyta</taxon>
        <taxon>Embryophyta</taxon>
        <taxon>Tracheophyta</taxon>
        <taxon>Spermatophyta</taxon>
        <taxon>Magnoliopsida</taxon>
        <taxon>eudicotyledons</taxon>
        <taxon>Gunneridae</taxon>
        <taxon>Pentapetalae</taxon>
        <taxon>rosids</taxon>
        <taxon>fabids</taxon>
        <taxon>Fagales</taxon>
        <taxon>Betulaceae</taxon>
        <taxon>Carpinus</taxon>
    </lineage>
</organism>
<dbReference type="AlphaFoldDB" id="A0A5N6QC11"/>
<dbReference type="PROSITE" id="PS51352">
    <property type="entry name" value="THIOREDOXIN_2"/>
    <property type="match status" value="1"/>
</dbReference>
<dbReference type="FunFam" id="3.40.30.10:FF:000245">
    <property type="entry name" value="Thioredoxin"/>
    <property type="match status" value="1"/>
</dbReference>
<dbReference type="OrthoDB" id="2121326at2759"/>
<proteinExistence type="predicted"/>
<dbReference type="InterPro" id="IPR013766">
    <property type="entry name" value="Thioredoxin_domain"/>
</dbReference>
<sequence>MARNAILRSQVLRRALGNNKLSPVLPCYLCSNNSSPFETLIPSKPFSSILSNSTTATRNPFSKLPFLQSRSCTFDYFDSEEPCPTEKFVPIKSEDEFNSTLSKVQDESLPAIFYFTAVWCGPCKWAGPMLGVLANKYPHVTTYKIDIDQEGLGSVLSKLNIASVPTIHFFSNGKKAAEVIGSNVMRMKNTMEELYKIEDSEEGTVGK</sequence>
<gene>
    <name evidence="5" type="ORF">FH972_000666</name>
</gene>
<dbReference type="InterPro" id="IPR036249">
    <property type="entry name" value="Thioredoxin-like_sf"/>
</dbReference>
<evidence type="ECO:0000313" key="5">
    <source>
        <dbReference type="EMBL" id="KAE7995904.1"/>
    </source>
</evidence>